<evidence type="ECO:0000259" key="2">
    <source>
        <dbReference type="PROSITE" id="PS50191"/>
    </source>
</evidence>
<dbReference type="PANTHER" id="PTHR23324:SF83">
    <property type="entry name" value="SEC14-LIKE PROTEIN 2"/>
    <property type="match status" value="1"/>
</dbReference>
<dbReference type="InterPro" id="IPR051064">
    <property type="entry name" value="SEC14/CRAL-TRIO_domain"/>
</dbReference>
<dbReference type="AlphaFoldDB" id="A0A2R5GLI9"/>
<evidence type="ECO:0000256" key="1">
    <source>
        <dbReference type="SAM" id="MobiDB-lite"/>
    </source>
</evidence>
<evidence type="ECO:0000313" key="3">
    <source>
        <dbReference type="EMBL" id="GBG31179.1"/>
    </source>
</evidence>
<reference evidence="3 4" key="1">
    <citation type="submission" date="2017-12" db="EMBL/GenBank/DDBJ databases">
        <title>Sequencing, de novo assembly and annotation of complete genome of a new Thraustochytrid species, strain FCC1311.</title>
        <authorList>
            <person name="Sedici K."/>
            <person name="Godart F."/>
            <person name="Aiese Cigliano R."/>
            <person name="Sanseverino W."/>
            <person name="Barakat M."/>
            <person name="Ortet P."/>
            <person name="Marechal E."/>
            <person name="Cagnac O."/>
            <person name="Amato A."/>
        </authorList>
    </citation>
    <scope>NUCLEOTIDE SEQUENCE [LARGE SCALE GENOMIC DNA]</scope>
</reference>
<feature type="domain" description="CRAL-TRIO" evidence="2">
    <location>
        <begin position="208"/>
        <end position="384"/>
    </location>
</feature>
<feature type="non-terminal residue" evidence="3">
    <location>
        <position position="1"/>
    </location>
</feature>
<dbReference type="SUPFAM" id="SSF46938">
    <property type="entry name" value="CRAL/TRIO N-terminal domain"/>
    <property type="match status" value="1"/>
</dbReference>
<dbReference type="PANTHER" id="PTHR23324">
    <property type="entry name" value="SEC14 RELATED PROTEIN"/>
    <property type="match status" value="1"/>
</dbReference>
<evidence type="ECO:0000313" key="4">
    <source>
        <dbReference type="Proteomes" id="UP000241890"/>
    </source>
</evidence>
<accession>A0A2R5GLI9</accession>
<protein>
    <submittedName>
        <fullName evidence="3">SEC14-like protein 5</fullName>
    </submittedName>
</protein>
<feature type="region of interest" description="Disordered" evidence="1">
    <location>
        <begin position="69"/>
        <end position="100"/>
    </location>
</feature>
<sequence>QAPRTARSVGWFSRRTLLRAAASRDVRFASLCARSRGPGPAWTQLFSARSIQVASCAFVHVADSGVEQGGFSRPARRGAADQQRERTRPRGAAACSTARSSSSSMVLGLKKHKDKKDKASWNVELGDSVEEWQKRAAEEVAALRKEVATDIQEAGDVGTKTDDLFLLRFVLSSEGDVSKAAKQVRGALAWRKEHAKSLQQAVQGGHELQSRLSRYQCAAFCGALGDDKHPLFLVRAGVSDMKAMMRNMSLEDATMALAFSNEIGFQICDARTRKSGKFIKMITGVHAAGFAMSRFDPKFVQALGKSSHLSQMVYPQLLGMQVLVSLPSPIRFIMRMVNKLQNKRAVEKQKLCPGHGADDCPFLSRWKALDQVPQMMGGKKPDDECPVGLIPFAQRPNVTIKEVAAESSLELATAATPKRQNLFEVFFHGKDSGARINVQVKQHDKVLTSATLGPAQEGFASLSVIPETEGSLSVVVSVHNSQSPCTIEVAQHAEMNFINRSDSFLAEVDASAVPTGSPAIPAETSPAATSA</sequence>
<dbReference type="OrthoDB" id="73007at2759"/>
<dbReference type="InterPro" id="IPR001251">
    <property type="entry name" value="CRAL-TRIO_dom"/>
</dbReference>
<proteinExistence type="predicted"/>
<dbReference type="InterPro" id="IPR036865">
    <property type="entry name" value="CRAL-TRIO_dom_sf"/>
</dbReference>
<keyword evidence="4" id="KW-1185">Reference proteome</keyword>
<dbReference type="PROSITE" id="PS50191">
    <property type="entry name" value="CRAL_TRIO"/>
    <property type="match status" value="1"/>
</dbReference>
<dbReference type="Proteomes" id="UP000241890">
    <property type="component" value="Unassembled WGS sequence"/>
</dbReference>
<dbReference type="SUPFAM" id="SSF52087">
    <property type="entry name" value="CRAL/TRIO domain"/>
    <property type="match status" value="1"/>
</dbReference>
<name>A0A2R5GLI9_9STRA</name>
<comment type="caution">
    <text evidence="3">The sequence shown here is derived from an EMBL/GenBank/DDBJ whole genome shotgun (WGS) entry which is preliminary data.</text>
</comment>
<dbReference type="InterPro" id="IPR036273">
    <property type="entry name" value="CRAL/TRIO_N_dom_sf"/>
</dbReference>
<feature type="compositionally biased region" description="Basic and acidic residues" evidence="1">
    <location>
        <begin position="78"/>
        <end position="88"/>
    </location>
</feature>
<organism evidence="3 4">
    <name type="scientific">Hondaea fermentalgiana</name>
    <dbReference type="NCBI Taxonomy" id="2315210"/>
    <lineage>
        <taxon>Eukaryota</taxon>
        <taxon>Sar</taxon>
        <taxon>Stramenopiles</taxon>
        <taxon>Bigyra</taxon>
        <taxon>Labyrinthulomycetes</taxon>
        <taxon>Thraustochytrida</taxon>
        <taxon>Thraustochytriidae</taxon>
        <taxon>Hondaea</taxon>
    </lineage>
</organism>
<dbReference type="EMBL" id="BEYU01000092">
    <property type="protein sequence ID" value="GBG31179.1"/>
    <property type="molecule type" value="Genomic_DNA"/>
</dbReference>
<dbReference type="Gene3D" id="3.40.525.10">
    <property type="entry name" value="CRAL-TRIO lipid binding domain"/>
    <property type="match status" value="1"/>
</dbReference>
<dbReference type="InParanoid" id="A0A2R5GLI9"/>
<gene>
    <name evidence="3" type="ORF">FCC1311_029151</name>
</gene>
<dbReference type="GO" id="GO:0005737">
    <property type="term" value="C:cytoplasm"/>
    <property type="evidence" value="ECO:0007669"/>
    <property type="project" value="TreeGrafter"/>
</dbReference>